<feature type="transmembrane region" description="Helical" evidence="6">
    <location>
        <begin position="117"/>
        <end position="137"/>
    </location>
</feature>
<gene>
    <name evidence="7" type="ORF">HDF17_001386</name>
</gene>
<evidence type="ECO:0000256" key="2">
    <source>
        <dbReference type="ARBA" id="ARBA00022448"/>
    </source>
</evidence>
<keyword evidence="5 6" id="KW-0472">Membrane</keyword>
<feature type="transmembrane region" description="Helical" evidence="6">
    <location>
        <begin position="293"/>
        <end position="311"/>
    </location>
</feature>
<feature type="transmembrane region" description="Helical" evidence="6">
    <location>
        <begin position="374"/>
        <end position="392"/>
    </location>
</feature>
<evidence type="ECO:0000313" key="7">
    <source>
        <dbReference type="EMBL" id="NYF79099.1"/>
    </source>
</evidence>
<feature type="transmembrane region" description="Helical" evidence="6">
    <location>
        <begin position="149"/>
        <end position="167"/>
    </location>
</feature>
<dbReference type="AlphaFoldDB" id="A0A7Y9PFT8"/>
<dbReference type="Gene3D" id="1.20.1740.10">
    <property type="entry name" value="Amino acid/polyamine transporter I"/>
    <property type="match status" value="1"/>
</dbReference>
<name>A0A7Y9PFT8_9BACT</name>
<organism evidence="7 8">
    <name type="scientific">Granulicella arctica</name>
    <dbReference type="NCBI Taxonomy" id="940613"/>
    <lineage>
        <taxon>Bacteria</taxon>
        <taxon>Pseudomonadati</taxon>
        <taxon>Acidobacteriota</taxon>
        <taxon>Terriglobia</taxon>
        <taxon>Terriglobales</taxon>
        <taxon>Acidobacteriaceae</taxon>
        <taxon>Granulicella</taxon>
    </lineage>
</organism>
<evidence type="ECO:0000256" key="5">
    <source>
        <dbReference type="ARBA" id="ARBA00023136"/>
    </source>
</evidence>
<feature type="transmembrane region" description="Helical" evidence="6">
    <location>
        <begin position="348"/>
        <end position="368"/>
    </location>
</feature>
<evidence type="ECO:0000256" key="4">
    <source>
        <dbReference type="ARBA" id="ARBA00022989"/>
    </source>
</evidence>
<reference evidence="7 8" key="1">
    <citation type="submission" date="2020-07" db="EMBL/GenBank/DDBJ databases">
        <title>Genomic Encyclopedia of Type Strains, Phase IV (KMG-V): Genome sequencing to study the core and pangenomes of soil and plant-associated prokaryotes.</title>
        <authorList>
            <person name="Whitman W."/>
        </authorList>
    </citation>
    <scope>NUCLEOTIDE SEQUENCE [LARGE SCALE GENOMIC DNA]</scope>
    <source>
        <strain evidence="7 8">X4EP2</strain>
    </source>
</reference>
<dbReference type="Proteomes" id="UP000589520">
    <property type="component" value="Unassembled WGS sequence"/>
</dbReference>
<keyword evidence="8" id="KW-1185">Reference proteome</keyword>
<feature type="transmembrane region" description="Helical" evidence="6">
    <location>
        <begin position="188"/>
        <end position="212"/>
    </location>
</feature>
<feature type="transmembrane region" description="Helical" evidence="6">
    <location>
        <begin position="317"/>
        <end position="336"/>
    </location>
</feature>
<comment type="caution">
    <text evidence="7">The sequence shown here is derived from an EMBL/GenBank/DDBJ whole genome shotgun (WGS) entry which is preliminary data.</text>
</comment>
<protein>
    <submittedName>
        <fullName evidence="7">APA family basic amino acid/polyamine antiporter</fullName>
    </submittedName>
</protein>
<sequence length="403" mass="44817">MIPIAGSAYTYTYATLGELVAWIIGWDLILEYAGSNMAVSVGFAAHMVDLLDWFGFHPALRWISPAYLPAGLQDLQGHDLYLPGWHFGFDWPAFLIVMILTVVLIRGIRESAETNNIMVLLKLAAILIFIFTSAHFIKPHYYHPFSPNGWSGILTGGSIIFFTYIGFDSVSTAAEECRNPQRDVPIGIIATLVVCTILYIGVAVVLTGLVPWQSMVDDAAPVVNALKKLSVTPGAHSLHWVRLVVLFGAMMGMISSILVFQLGQSRVWFSMSRDRLLPAVFGRIHKKYRTPAVATWVAGFVVGIPAGLFDIGTLTDLSNIGTLFAFALVSIGVIILRVREPERRRGFCVPFGPIIPALSVIFCILLMMGLPIITWMRFFIWLGLGLLIYFFYSRKRSEFYKAE</sequence>
<proteinExistence type="predicted"/>
<evidence type="ECO:0000256" key="3">
    <source>
        <dbReference type="ARBA" id="ARBA00022692"/>
    </source>
</evidence>
<dbReference type="GO" id="GO:0015171">
    <property type="term" value="F:amino acid transmembrane transporter activity"/>
    <property type="evidence" value="ECO:0007669"/>
    <property type="project" value="TreeGrafter"/>
</dbReference>
<evidence type="ECO:0000313" key="8">
    <source>
        <dbReference type="Proteomes" id="UP000589520"/>
    </source>
</evidence>
<keyword evidence="4 6" id="KW-1133">Transmembrane helix</keyword>
<feature type="transmembrane region" description="Helical" evidence="6">
    <location>
        <begin position="85"/>
        <end position="105"/>
    </location>
</feature>
<dbReference type="GO" id="GO:0016020">
    <property type="term" value="C:membrane"/>
    <property type="evidence" value="ECO:0007669"/>
    <property type="project" value="UniProtKB-SubCell"/>
</dbReference>
<evidence type="ECO:0000256" key="1">
    <source>
        <dbReference type="ARBA" id="ARBA00004141"/>
    </source>
</evidence>
<dbReference type="Pfam" id="PF13520">
    <property type="entry name" value="AA_permease_2"/>
    <property type="match status" value="1"/>
</dbReference>
<keyword evidence="2" id="KW-0813">Transport</keyword>
<feature type="transmembrane region" description="Helical" evidence="6">
    <location>
        <begin position="240"/>
        <end position="263"/>
    </location>
</feature>
<comment type="subcellular location">
    <subcellularLocation>
        <location evidence="1">Membrane</location>
        <topology evidence="1">Multi-pass membrane protein</topology>
    </subcellularLocation>
</comment>
<evidence type="ECO:0000256" key="6">
    <source>
        <dbReference type="SAM" id="Phobius"/>
    </source>
</evidence>
<dbReference type="PIRSF" id="PIRSF006060">
    <property type="entry name" value="AA_transporter"/>
    <property type="match status" value="1"/>
</dbReference>
<keyword evidence="3 6" id="KW-0812">Transmembrane</keyword>
<dbReference type="PANTHER" id="PTHR43243">
    <property type="entry name" value="INNER MEMBRANE TRANSPORTER YGJI-RELATED"/>
    <property type="match status" value="1"/>
</dbReference>
<dbReference type="PANTHER" id="PTHR43243:SF4">
    <property type="entry name" value="CATIONIC AMINO ACID TRANSPORTER 4"/>
    <property type="match status" value="1"/>
</dbReference>
<dbReference type="InterPro" id="IPR002293">
    <property type="entry name" value="AA/rel_permease1"/>
</dbReference>
<dbReference type="EMBL" id="JACCCW010000001">
    <property type="protein sequence ID" value="NYF79099.1"/>
    <property type="molecule type" value="Genomic_DNA"/>
</dbReference>
<accession>A0A7Y9PFT8</accession>